<reference evidence="1" key="1">
    <citation type="submission" date="2022-03" db="EMBL/GenBank/DDBJ databases">
        <authorList>
            <person name="Lindestad O."/>
        </authorList>
    </citation>
    <scope>NUCLEOTIDE SEQUENCE</scope>
</reference>
<dbReference type="EMBL" id="CAKXAJ010025777">
    <property type="protein sequence ID" value="CAH2243833.1"/>
    <property type="molecule type" value="Genomic_DNA"/>
</dbReference>
<gene>
    <name evidence="1" type="primary">jg15135</name>
    <name evidence="1" type="ORF">PAEG_LOCUS19915</name>
</gene>
<dbReference type="AlphaFoldDB" id="A0A8S4RYA0"/>
<sequence>MHNIDPADLGARTMLSHEYSVGEVSFCSSRIDVFNASYHPLLAQNRARVLKRTQLKKVVCVLEFELVPLKVKPES</sequence>
<accession>A0A8S4RYA0</accession>
<keyword evidence="2" id="KW-1185">Reference proteome</keyword>
<protein>
    <submittedName>
        <fullName evidence="1">Jg15135 protein</fullName>
    </submittedName>
</protein>
<proteinExistence type="predicted"/>
<name>A0A8S4RYA0_9NEOP</name>
<evidence type="ECO:0000313" key="1">
    <source>
        <dbReference type="EMBL" id="CAH2243833.1"/>
    </source>
</evidence>
<dbReference type="Proteomes" id="UP000838756">
    <property type="component" value="Unassembled WGS sequence"/>
</dbReference>
<comment type="caution">
    <text evidence="1">The sequence shown here is derived from an EMBL/GenBank/DDBJ whole genome shotgun (WGS) entry which is preliminary data.</text>
</comment>
<evidence type="ECO:0000313" key="2">
    <source>
        <dbReference type="Proteomes" id="UP000838756"/>
    </source>
</evidence>
<organism evidence="1 2">
    <name type="scientific">Pararge aegeria aegeria</name>
    <dbReference type="NCBI Taxonomy" id="348720"/>
    <lineage>
        <taxon>Eukaryota</taxon>
        <taxon>Metazoa</taxon>
        <taxon>Ecdysozoa</taxon>
        <taxon>Arthropoda</taxon>
        <taxon>Hexapoda</taxon>
        <taxon>Insecta</taxon>
        <taxon>Pterygota</taxon>
        <taxon>Neoptera</taxon>
        <taxon>Endopterygota</taxon>
        <taxon>Lepidoptera</taxon>
        <taxon>Glossata</taxon>
        <taxon>Ditrysia</taxon>
        <taxon>Papilionoidea</taxon>
        <taxon>Nymphalidae</taxon>
        <taxon>Satyrinae</taxon>
        <taxon>Satyrini</taxon>
        <taxon>Parargina</taxon>
        <taxon>Pararge</taxon>
    </lineage>
</organism>